<organism evidence="1 2">
    <name type="scientific">Virgibacillus kekensis</name>
    <dbReference type="NCBI Taxonomy" id="202261"/>
    <lineage>
        <taxon>Bacteria</taxon>
        <taxon>Bacillati</taxon>
        <taxon>Bacillota</taxon>
        <taxon>Bacilli</taxon>
        <taxon>Bacillales</taxon>
        <taxon>Bacillaceae</taxon>
        <taxon>Virgibacillus</taxon>
    </lineage>
</organism>
<dbReference type="CDD" id="cd00586">
    <property type="entry name" value="4HBT"/>
    <property type="match status" value="1"/>
</dbReference>
<dbReference type="PANTHER" id="PTHR31793">
    <property type="entry name" value="4-HYDROXYBENZOYL-COA THIOESTERASE FAMILY MEMBER"/>
    <property type="match status" value="1"/>
</dbReference>
<dbReference type="PANTHER" id="PTHR31793:SF2">
    <property type="entry name" value="BLR1345 PROTEIN"/>
    <property type="match status" value="1"/>
</dbReference>
<gene>
    <name evidence="1" type="ORF">ACFO3D_13615</name>
</gene>
<name>A0ABV9DK87_9BACI</name>
<protein>
    <submittedName>
        <fullName evidence="1">Thioesterase family protein</fullName>
    </submittedName>
</protein>
<dbReference type="InterPro" id="IPR029069">
    <property type="entry name" value="HotDog_dom_sf"/>
</dbReference>
<evidence type="ECO:0000313" key="1">
    <source>
        <dbReference type="EMBL" id="MFC4559231.1"/>
    </source>
</evidence>
<proteinExistence type="predicted"/>
<reference evidence="2" key="1">
    <citation type="journal article" date="2019" name="Int. J. Syst. Evol. Microbiol.">
        <title>The Global Catalogue of Microorganisms (GCM) 10K type strain sequencing project: providing services to taxonomists for standard genome sequencing and annotation.</title>
        <authorList>
            <consortium name="The Broad Institute Genomics Platform"/>
            <consortium name="The Broad Institute Genome Sequencing Center for Infectious Disease"/>
            <person name="Wu L."/>
            <person name="Ma J."/>
        </authorList>
    </citation>
    <scope>NUCLEOTIDE SEQUENCE [LARGE SCALE GENOMIC DNA]</scope>
    <source>
        <strain evidence="2">CGMCC 4.7426</strain>
    </source>
</reference>
<accession>A0ABV9DK87</accession>
<dbReference type="EMBL" id="JBHSFU010000007">
    <property type="protein sequence ID" value="MFC4559231.1"/>
    <property type="molecule type" value="Genomic_DNA"/>
</dbReference>
<evidence type="ECO:0000313" key="2">
    <source>
        <dbReference type="Proteomes" id="UP001595989"/>
    </source>
</evidence>
<dbReference type="InterPro" id="IPR050563">
    <property type="entry name" value="4-hydroxybenzoyl-CoA_TE"/>
</dbReference>
<dbReference type="SUPFAM" id="SSF54637">
    <property type="entry name" value="Thioesterase/thiol ester dehydrase-isomerase"/>
    <property type="match status" value="1"/>
</dbReference>
<dbReference type="RefSeq" id="WP_390296950.1">
    <property type="nucleotide sequence ID" value="NZ_JBHSFU010000007.1"/>
</dbReference>
<dbReference type="Gene3D" id="3.10.129.10">
    <property type="entry name" value="Hotdog Thioesterase"/>
    <property type="match status" value="1"/>
</dbReference>
<keyword evidence="2" id="KW-1185">Reference proteome</keyword>
<comment type="caution">
    <text evidence="1">The sequence shown here is derived from an EMBL/GenBank/DDBJ whole genome shotgun (WGS) entry which is preliminary data.</text>
</comment>
<dbReference type="Pfam" id="PF13279">
    <property type="entry name" value="4HBT_2"/>
    <property type="match status" value="1"/>
</dbReference>
<dbReference type="Proteomes" id="UP001595989">
    <property type="component" value="Unassembled WGS sequence"/>
</dbReference>
<sequence>MSTSKVILRDRVPKEWIDYNGHMNDADYVRAFSLGVDKFMELVGIDAGFREAQSYTIFTLETHVLYLDEMKLDEEFEVRMQILDYDAKRIHGFLELYGKDGKRAATSEQMLMGIDQSTGRPAPFPDDIFENVKEFAANYTPDENPKEAGRVIGIKKKG</sequence>